<dbReference type="InterPro" id="IPR002227">
    <property type="entry name" value="Tyrosinase_Cu-bd"/>
</dbReference>
<dbReference type="GO" id="GO:0016491">
    <property type="term" value="F:oxidoreductase activity"/>
    <property type="evidence" value="ECO:0007669"/>
    <property type="project" value="InterPro"/>
</dbReference>
<dbReference type="InterPro" id="IPR008922">
    <property type="entry name" value="Di-copper_centre_dom_sf"/>
</dbReference>
<evidence type="ECO:0000256" key="2">
    <source>
        <dbReference type="ARBA" id="ARBA00023008"/>
    </source>
</evidence>
<dbReference type="GO" id="GO:0046872">
    <property type="term" value="F:metal ion binding"/>
    <property type="evidence" value="ECO:0007669"/>
    <property type="project" value="UniProtKB-KW"/>
</dbReference>
<evidence type="ECO:0000313" key="6">
    <source>
        <dbReference type="Proteomes" id="UP000269721"/>
    </source>
</evidence>
<dbReference type="SUPFAM" id="SSF48056">
    <property type="entry name" value="Di-copper centre-containing domain"/>
    <property type="match status" value="1"/>
</dbReference>
<evidence type="ECO:0000256" key="1">
    <source>
        <dbReference type="ARBA" id="ARBA00022723"/>
    </source>
</evidence>
<dbReference type="Pfam" id="PF00264">
    <property type="entry name" value="Tyrosinase"/>
    <property type="match status" value="1"/>
</dbReference>
<keyword evidence="1" id="KW-0479">Metal-binding</keyword>
<evidence type="ECO:0000259" key="4">
    <source>
        <dbReference type="Pfam" id="PF00264"/>
    </source>
</evidence>
<organism evidence="5 6">
    <name type="scientific">Blyttiomyces helicus</name>
    <dbReference type="NCBI Taxonomy" id="388810"/>
    <lineage>
        <taxon>Eukaryota</taxon>
        <taxon>Fungi</taxon>
        <taxon>Fungi incertae sedis</taxon>
        <taxon>Chytridiomycota</taxon>
        <taxon>Chytridiomycota incertae sedis</taxon>
        <taxon>Chytridiomycetes</taxon>
        <taxon>Chytridiomycetes incertae sedis</taxon>
        <taxon>Blyttiomyces</taxon>
    </lineage>
</organism>
<accession>A0A4P9WCR7</accession>
<dbReference type="AlphaFoldDB" id="A0A4P9WCR7"/>
<gene>
    <name evidence="5" type="ORF">BDK51DRAFT_29088</name>
</gene>
<dbReference type="Gene3D" id="1.10.1280.10">
    <property type="entry name" value="Di-copper center containing domain from catechol oxidase"/>
    <property type="match status" value="1"/>
</dbReference>
<reference evidence="6" key="1">
    <citation type="journal article" date="2018" name="Nat. Microbiol.">
        <title>Leveraging single-cell genomics to expand the fungal tree of life.</title>
        <authorList>
            <person name="Ahrendt S.R."/>
            <person name="Quandt C.A."/>
            <person name="Ciobanu D."/>
            <person name="Clum A."/>
            <person name="Salamov A."/>
            <person name="Andreopoulos B."/>
            <person name="Cheng J.F."/>
            <person name="Woyke T."/>
            <person name="Pelin A."/>
            <person name="Henrissat B."/>
            <person name="Reynolds N.K."/>
            <person name="Benny G.L."/>
            <person name="Smith M.E."/>
            <person name="James T.Y."/>
            <person name="Grigoriev I.V."/>
        </authorList>
    </citation>
    <scope>NUCLEOTIDE SEQUENCE [LARGE SCALE GENOMIC DNA]</scope>
</reference>
<evidence type="ECO:0000256" key="3">
    <source>
        <dbReference type="SAM" id="MobiDB-lite"/>
    </source>
</evidence>
<feature type="compositionally biased region" description="Basic and acidic residues" evidence="3">
    <location>
        <begin position="45"/>
        <end position="55"/>
    </location>
</feature>
<dbReference type="InterPro" id="IPR050316">
    <property type="entry name" value="Tyrosinase/Hemocyanin"/>
</dbReference>
<evidence type="ECO:0000313" key="5">
    <source>
        <dbReference type="EMBL" id="RKO89403.1"/>
    </source>
</evidence>
<keyword evidence="6" id="KW-1185">Reference proteome</keyword>
<name>A0A4P9WCR7_9FUNG</name>
<proteinExistence type="predicted"/>
<dbReference type="OrthoDB" id="2145984at2759"/>
<dbReference type="PANTHER" id="PTHR11474:SF126">
    <property type="entry name" value="TYROSINASE-LIKE PROTEIN TYR-1-RELATED"/>
    <property type="match status" value="1"/>
</dbReference>
<dbReference type="Proteomes" id="UP000269721">
    <property type="component" value="Unassembled WGS sequence"/>
</dbReference>
<dbReference type="EMBL" id="KZ996113">
    <property type="protein sequence ID" value="RKO89403.1"/>
    <property type="molecule type" value="Genomic_DNA"/>
</dbReference>
<sequence length="486" mass="53325">MTSSNPSHLFASPVRLNLGAQAGLAPDDLEAEEEHGSDWAHVATGRKEDVKRADEGGGDEGEERVCAAPEGGRAHQRVADNEHRGAPSQDGEEWAQGGFELDVTSAEWAEWTKAVQALATTNKVVLDINRIGADGQQQLEAVGGLGNLTIWEQVGFLHNYLSPHIHGNNIFLLFHRKFTAWVEQLMIEANPSFTGMFYWSTELQPTPPQWSVDSVWNNLGQAQGDGMPITNGPIPNVDFWVITPNDTALPSAAGLPVLRGYQLNNLTSFNNENYYFASADFYNNAYVQTKNQGFHAYADTVEGLHGYFHNAQGGTAGHMAFMWSPLDFVFWVHHPNVDKLYHETQVRWQQDKMTQAFQIQGTCPENPSSPSSCLTLQTQLPYFTELTVDDVQFSSQVCVRYAPAVNGPTGKQGLAKRGRAPAPAIRPHLPLLDDTWWEINFAAAGPAKAAEARDSFADFLASTHDLIDAGVAIEAPVARKATKITA</sequence>
<feature type="region of interest" description="Disordered" evidence="3">
    <location>
        <begin position="25"/>
        <end position="94"/>
    </location>
</feature>
<dbReference type="PANTHER" id="PTHR11474">
    <property type="entry name" value="TYROSINASE FAMILY MEMBER"/>
    <property type="match status" value="1"/>
</dbReference>
<keyword evidence="2" id="KW-0186">Copper</keyword>
<feature type="domain" description="Tyrosinase copper-binding" evidence="4">
    <location>
        <begin position="150"/>
        <end position="343"/>
    </location>
</feature>
<protein>
    <recommendedName>
        <fullName evidence="4">Tyrosinase copper-binding domain-containing protein</fullName>
    </recommendedName>
</protein>